<dbReference type="EMBL" id="GBRH01234883">
    <property type="protein sequence ID" value="JAD63012.1"/>
    <property type="molecule type" value="Transcribed_RNA"/>
</dbReference>
<dbReference type="AlphaFoldDB" id="A0A0A9BUT3"/>
<reference evidence="1" key="2">
    <citation type="journal article" date="2015" name="Data Brief">
        <title>Shoot transcriptome of the giant reed, Arundo donax.</title>
        <authorList>
            <person name="Barrero R.A."/>
            <person name="Guerrero F.D."/>
            <person name="Moolhuijzen P."/>
            <person name="Goolsby J.A."/>
            <person name="Tidwell J."/>
            <person name="Bellgard S.E."/>
            <person name="Bellgard M.I."/>
        </authorList>
    </citation>
    <scope>NUCLEOTIDE SEQUENCE</scope>
    <source>
        <tissue evidence="1">Shoot tissue taken approximately 20 cm above the soil surface</tissue>
    </source>
</reference>
<name>A0A0A9BUT3_ARUDO</name>
<protein>
    <submittedName>
        <fullName evidence="1">Uncharacterized protein</fullName>
    </submittedName>
</protein>
<evidence type="ECO:0000313" key="1">
    <source>
        <dbReference type="EMBL" id="JAD63012.1"/>
    </source>
</evidence>
<reference evidence="1" key="1">
    <citation type="submission" date="2014-09" db="EMBL/GenBank/DDBJ databases">
        <authorList>
            <person name="Magalhaes I.L.F."/>
            <person name="Oliveira U."/>
            <person name="Santos F.R."/>
            <person name="Vidigal T.H.D.A."/>
            <person name="Brescovit A.D."/>
            <person name="Santos A.J."/>
        </authorList>
    </citation>
    <scope>NUCLEOTIDE SEQUENCE</scope>
    <source>
        <tissue evidence="1">Shoot tissue taken approximately 20 cm above the soil surface</tissue>
    </source>
</reference>
<accession>A0A0A9BUT3</accession>
<sequence>MPNRHKFLIPWLGSITSLII</sequence>
<organism evidence="1">
    <name type="scientific">Arundo donax</name>
    <name type="common">Giant reed</name>
    <name type="synonym">Donax arundinaceus</name>
    <dbReference type="NCBI Taxonomy" id="35708"/>
    <lineage>
        <taxon>Eukaryota</taxon>
        <taxon>Viridiplantae</taxon>
        <taxon>Streptophyta</taxon>
        <taxon>Embryophyta</taxon>
        <taxon>Tracheophyta</taxon>
        <taxon>Spermatophyta</taxon>
        <taxon>Magnoliopsida</taxon>
        <taxon>Liliopsida</taxon>
        <taxon>Poales</taxon>
        <taxon>Poaceae</taxon>
        <taxon>PACMAD clade</taxon>
        <taxon>Arundinoideae</taxon>
        <taxon>Arundineae</taxon>
        <taxon>Arundo</taxon>
    </lineage>
</organism>
<proteinExistence type="predicted"/>